<dbReference type="GeneID" id="113401966"/>
<dbReference type="RefSeq" id="XP_026497841.1">
    <property type="nucleotide sequence ID" value="XM_026642056.2"/>
</dbReference>
<reference evidence="2" key="2">
    <citation type="submission" date="2025-08" db="UniProtKB">
        <authorList>
            <consortium name="RefSeq"/>
        </authorList>
    </citation>
    <scope>IDENTIFICATION</scope>
    <source>
        <tissue evidence="2">Whole body</tissue>
    </source>
</reference>
<reference evidence="1" key="1">
    <citation type="submission" date="2025-05" db="UniProtKB">
        <authorList>
            <consortium name="RefSeq"/>
        </authorList>
    </citation>
    <scope>NUCLEOTIDE SEQUENCE [LARGE SCALE GENOMIC DNA]</scope>
</reference>
<dbReference type="Proteomes" id="UP001652626">
    <property type="component" value="Chromosome 2"/>
</dbReference>
<evidence type="ECO:0000313" key="1">
    <source>
        <dbReference type="Proteomes" id="UP001652626"/>
    </source>
</evidence>
<dbReference type="OrthoDB" id="7482279at2759"/>
<name>A0A8B8IPT9_VANTA</name>
<organism evidence="1 2">
    <name type="scientific">Vanessa tameamea</name>
    <name type="common">Kamehameha butterfly</name>
    <dbReference type="NCBI Taxonomy" id="334116"/>
    <lineage>
        <taxon>Eukaryota</taxon>
        <taxon>Metazoa</taxon>
        <taxon>Ecdysozoa</taxon>
        <taxon>Arthropoda</taxon>
        <taxon>Hexapoda</taxon>
        <taxon>Insecta</taxon>
        <taxon>Pterygota</taxon>
        <taxon>Neoptera</taxon>
        <taxon>Endopterygota</taxon>
        <taxon>Lepidoptera</taxon>
        <taxon>Glossata</taxon>
        <taxon>Ditrysia</taxon>
        <taxon>Papilionoidea</taxon>
        <taxon>Nymphalidae</taxon>
        <taxon>Nymphalinae</taxon>
        <taxon>Vanessa</taxon>
    </lineage>
</organism>
<gene>
    <name evidence="2" type="primary">LOC113401966</name>
</gene>
<keyword evidence="1" id="KW-1185">Reference proteome</keyword>
<evidence type="ECO:0000313" key="2">
    <source>
        <dbReference type="RefSeq" id="XP_026497841.1"/>
    </source>
</evidence>
<proteinExistence type="predicted"/>
<accession>A0A8B8IPT9</accession>
<sequence>MNNFDCLNTIDGEILKGINIIQKKINLRPISNNINDIDVGEPSCSNTSRWHNLESNHERDFSTGFGFTSNYKGTVYRKHNIRDHTVIRKTRKKILSQRTKTRCPMRIMQLSVPTKRYCLETWRSNRDILPDFMVERLRRIVMDEKPIVKIYDAINCFKRQKSSKSRLNSKRYINTKHQDQIKLFCGLLSYKVIQKLQRPLNLTLDSQLKTLSQVVNEDITSILYNPKKSELNTNIKIQTEIADAASRKSL</sequence>
<dbReference type="AlphaFoldDB" id="A0A8B8IPT9"/>
<protein>
    <submittedName>
        <fullName evidence="2">Uncharacterized protein LOC113401966</fullName>
    </submittedName>
</protein>